<reference evidence="1 2" key="1">
    <citation type="journal article" date="2016" name="Mol. Biol. Evol.">
        <title>Comparative Genomics of Early-Diverging Mushroom-Forming Fungi Provides Insights into the Origins of Lignocellulose Decay Capabilities.</title>
        <authorList>
            <person name="Nagy L.G."/>
            <person name="Riley R."/>
            <person name="Tritt A."/>
            <person name="Adam C."/>
            <person name="Daum C."/>
            <person name="Floudas D."/>
            <person name="Sun H."/>
            <person name="Yadav J.S."/>
            <person name="Pangilinan J."/>
            <person name="Larsson K.H."/>
            <person name="Matsuura K."/>
            <person name="Barry K."/>
            <person name="Labutti K."/>
            <person name="Kuo R."/>
            <person name="Ohm R.A."/>
            <person name="Bhattacharya S.S."/>
            <person name="Shirouzu T."/>
            <person name="Yoshinaga Y."/>
            <person name="Martin F.M."/>
            <person name="Grigoriev I.V."/>
            <person name="Hibbett D.S."/>
        </authorList>
    </citation>
    <scope>NUCLEOTIDE SEQUENCE [LARGE SCALE GENOMIC DNA]</scope>
    <source>
        <strain evidence="1 2">CBS 109695</strain>
    </source>
</reference>
<proteinExistence type="predicted"/>
<keyword evidence="2" id="KW-1185">Reference proteome</keyword>
<dbReference type="Gene3D" id="3.40.50.300">
    <property type="entry name" value="P-loop containing nucleotide triphosphate hydrolases"/>
    <property type="match status" value="1"/>
</dbReference>
<dbReference type="OrthoDB" id="59699at2759"/>
<gene>
    <name evidence="1" type="ORF">FIBSPDRAFT_1038424</name>
</gene>
<dbReference type="SUPFAM" id="SSF52540">
    <property type="entry name" value="P-loop containing nucleoside triphosphate hydrolases"/>
    <property type="match status" value="1"/>
</dbReference>
<name>A0A166T107_9AGAM</name>
<sequence length="430" mass="47459">MSLFKILRRPSGTPSAAGSRASTPPFEDVQAPFAQLGSASQPAPVLGADEEDIRRRFRRIRILIIGRANSGKTTILQKVCGTTDKPIVYNDRGKMINKANFLTPSSDRGLHDINNATIFPTSPGFIFHDSPGFEAGGAQELNDAVAFLAARSASADMDDQIHAVWYCIPLDDDRPFLTAEIKFFSECGAGNVPVIVIFTKFDAMDDKAFGELTRSGVPMDDARMQAPDHAKVMFDRDLRDILSEMKYPPKSHVLLRNMNHRLATCKELVECTAGAIDNEGLKLLFISSQRSNLALCMKSAMNKLGAIFCLLGLKAEYIKTPDIQNELNDLVAAQEASDSEACFAAVFIIILDLSFFIWDKKQDQSKECFSEALSIYKEATTNHEAVMEAVVEALRTKQGDSREKAFRARMSDIVLAHRLTDNYRAETGTG</sequence>
<dbReference type="CDD" id="cd00882">
    <property type="entry name" value="Ras_like_GTPase"/>
    <property type="match status" value="1"/>
</dbReference>
<dbReference type="AlphaFoldDB" id="A0A166T107"/>
<accession>A0A166T107</accession>
<dbReference type="Proteomes" id="UP000076532">
    <property type="component" value="Unassembled WGS sequence"/>
</dbReference>
<dbReference type="EMBL" id="KV417495">
    <property type="protein sequence ID" value="KZP30064.1"/>
    <property type="molecule type" value="Genomic_DNA"/>
</dbReference>
<evidence type="ECO:0000313" key="1">
    <source>
        <dbReference type="EMBL" id="KZP30064.1"/>
    </source>
</evidence>
<dbReference type="InterPro" id="IPR027417">
    <property type="entry name" value="P-loop_NTPase"/>
</dbReference>
<organism evidence="1 2">
    <name type="scientific">Athelia psychrophila</name>
    <dbReference type="NCBI Taxonomy" id="1759441"/>
    <lineage>
        <taxon>Eukaryota</taxon>
        <taxon>Fungi</taxon>
        <taxon>Dikarya</taxon>
        <taxon>Basidiomycota</taxon>
        <taxon>Agaricomycotina</taxon>
        <taxon>Agaricomycetes</taxon>
        <taxon>Agaricomycetidae</taxon>
        <taxon>Atheliales</taxon>
        <taxon>Atheliaceae</taxon>
        <taxon>Athelia</taxon>
    </lineage>
</organism>
<dbReference type="STRING" id="436010.A0A166T107"/>
<protein>
    <submittedName>
        <fullName evidence="1">Uncharacterized protein</fullName>
    </submittedName>
</protein>
<evidence type="ECO:0000313" key="2">
    <source>
        <dbReference type="Proteomes" id="UP000076532"/>
    </source>
</evidence>